<keyword evidence="6 11" id="KW-0297">G-protein coupled receptor</keyword>
<feature type="transmembrane region" description="Helical" evidence="13">
    <location>
        <begin position="92"/>
        <end position="117"/>
    </location>
</feature>
<evidence type="ECO:0000256" key="8">
    <source>
        <dbReference type="ARBA" id="ARBA00023157"/>
    </source>
</evidence>
<feature type="transmembrane region" description="Helical" evidence="13">
    <location>
        <begin position="615"/>
        <end position="639"/>
    </location>
</feature>
<feature type="region of interest" description="Disordered" evidence="12">
    <location>
        <begin position="329"/>
        <end position="351"/>
    </location>
</feature>
<dbReference type="GeneID" id="111085092"/>
<evidence type="ECO:0000256" key="13">
    <source>
        <dbReference type="SAM" id="Phobius"/>
    </source>
</evidence>
<evidence type="ECO:0000259" key="14">
    <source>
        <dbReference type="PROSITE" id="PS50262"/>
    </source>
</evidence>
<feature type="transmembrane region" description="Helical" evidence="13">
    <location>
        <begin position="172"/>
        <end position="194"/>
    </location>
</feature>
<dbReference type="InterPro" id="IPR000276">
    <property type="entry name" value="GPCR_Rhodpsn"/>
</dbReference>
<feature type="transmembrane region" description="Helical" evidence="13">
    <location>
        <begin position="214"/>
        <end position="236"/>
    </location>
</feature>
<organism evidence="15 16">
    <name type="scientific">Limulus polyphemus</name>
    <name type="common">Atlantic horseshoe crab</name>
    <dbReference type="NCBI Taxonomy" id="6850"/>
    <lineage>
        <taxon>Eukaryota</taxon>
        <taxon>Metazoa</taxon>
        <taxon>Ecdysozoa</taxon>
        <taxon>Arthropoda</taxon>
        <taxon>Chelicerata</taxon>
        <taxon>Merostomata</taxon>
        <taxon>Xiphosura</taxon>
        <taxon>Limulidae</taxon>
        <taxon>Limulus</taxon>
    </lineage>
</organism>
<feature type="region of interest" description="Disordered" evidence="12">
    <location>
        <begin position="260"/>
        <end position="290"/>
    </location>
</feature>
<feature type="compositionally biased region" description="Basic and acidic residues" evidence="12">
    <location>
        <begin position="520"/>
        <end position="530"/>
    </location>
</feature>
<evidence type="ECO:0000313" key="15">
    <source>
        <dbReference type="Proteomes" id="UP000694941"/>
    </source>
</evidence>
<feature type="compositionally biased region" description="Polar residues" evidence="12">
    <location>
        <begin position="556"/>
        <end position="572"/>
    </location>
</feature>
<dbReference type="PANTHER" id="PTHR24248">
    <property type="entry name" value="ADRENERGIC RECEPTOR-RELATED G-PROTEIN COUPLED RECEPTOR"/>
    <property type="match status" value="1"/>
</dbReference>
<feature type="compositionally biased region" description="Polar residues" evidence="12">
    <location>
        <begin position="531"/>
        <end position="548"/>
    </location>
</feature>
<keyword evidence="15" id="KW-1185">Reference proteome</keyword>
<keyword evidence="7 13" id="KW-0472">Membrane</keyword>
<feature type="transmembrane region" description="Helical" evidence="13">
    <location>
        <begin position="129"/>
        <end position="151"/>
    </location>
</feature>
<keyword evidence="4 11" id="KW-0812">Transmembrane</keyword>
<evidence type="ECO:0000256" key="6">
    <source>
        <dbReference type="ARBA" id="ARBA00023040"/>
    </source>
</evidence>
<evidence type="ECO:0000256" key="9">
    <source>
        <dbReference type="ARBA" id="ARBA00023170"/>
    </source>
</evidence>
<dbReference type="Gene3D" id="1.20.1070.10">
    <property type="entry name" value="Rhodopsin 7-helix transmembrane proteins"/>
    <property type="match status" value="2"/>
</dbReference>
<evidence type="ECO:0000256" key="5">
    <source>
        <dbReference type="ARBA" id="ARBA00022989"/>
    </source>
</evidence>
<evidence type="ECO:0000256" key="10">
    <source>
        <dbReference type="ARBA" id="ARBA00023224"/>
    </source>
</evidence>
<dbReference type="PROSITE" id="PS00237">
    <property type="entry name" value="G_PROTEIN_RECEP_F1_1"/>
    <property type="match status" value="1"/>
</dbReference>
<feature type="compositionally biased region" description="Low complexity" evidence="12">
    <location>
        <begin position="588"/>
        <end position="597"/>
    </location>
</feature>
<feature type="region of interest" description="Disordered" evidence="12">
    <location>
        <begin position="520"/>
        <end position="572"/>
    </location>
</feature>
<dbReference type="PROSITE" id="PS50262">
    <property type="entry name" value="G_PROTEIN_RECEP_F1_2"/>
    <property type="match status" value="1"/>
</dbReference>
<comment type="similarity">
    <text evidence="2 11">Belongs to the G-protein coupled receptor 1 family.</text>
</comment>
<dbReference type="InterPro" id="IPR017452">
    <property type="entry name" value="GPCR_Rhodpsn_7TM"/>
</dbReference>
<reference evidence="16" key="1">
    <citation type="submission" date="2025-08" db="UniProtKB">
        <authorList>
            <consortium name="RefSeq"/>
        </authorList>
    </citation>
    <scope>IDENTIFICATION</scope>
    <source>
        <tissue evidence="16">Muscle</tissue>
    </source>
</reference>
<evidence type="ECO:0000256" key="12">
    <source>
        <dbReference type="SAM" id="MobiDB-lite"/>
    </source>
</evidence>
<feature type="transmembrane region" description="Helical" evidence="13">
    <location>
        <begin position="57"/>
        <end position="80"/>
    </location>
</feature>
<evidence type="ECO:0000256" key="3">
    <source>
        <dbReference type="ARBA" id="ARBA00022475"/>
    </source>
</evidence>
<dbReference type="SUPFAM" id="SSF81321">
    <property type="entry name" value="Family A G protein-coupled receptor-like"/>
    <property type="match status" value="1"/>
</dbReference>
<sequence length="694" mass="78489">MPKMDTRRYYPPSNITFHNNLAWPDFNIVLDSNDNWTVEVKNTYSVKAELSELPRNWAGLVTIVIIVSTIVGNSLVCVAISKERRLQNMTNYFLMSLAVTDLMVALLVMPVATVILMEGYFPLPPVYCLAWVSLDVLFCTCSIMHLCTISVDRYLSLRYPMKFGRNKTKRRVILKLCIVWLLSVAMSLPLGMLYEKDSQSVIQNGVCNTLDPVFAVVGSVISFFIPLLIMVTTYLLTVRLLRCKQKEVLLTGEGTVSESTLNPEITHGSKKSDGKVKQNSVTNLRSSTSNPYSSLFSLNKTNMETTTFTLKSIDKKNDKEKRNFELLPISSGIPDSGAKPASGNRFTRTTENKEFPSKPLLDNLNWVTSLSRRTCGFSVNYKTNSNGNVVLSLWKQKHPRTKSQRILSCPNLFSNVQHDEITSKGPLLTSEWSLKSFNNRNLPTSSLLLEKGFVSIDYECVASTETTSLTENQVKAWFGEILENLTTENSCEKHENQRFQLCFKAKTSHATDLFSSFYDHKSSEDTEGTRPKQSTLKSHASSPSTSRIPSLIGPNRSYSSIPSQSMSRQESCSIKDSIYKKKRRSTSTDKQQTTSKRNLLRHGRTIRLEQKATKVLGVVFFAFVFLWSPFFVTNLLLGLCPNCQDLISPTIMYIFGWMGYSSSMVNPIFYTIFNRTFRQTFHKILTGKWGQVGQ</sequence>
<keyword evidence="8" id="KW-1015">Disulfide bond</keyword>
<dbReference type="PANTHER" id="PTHR24248:SF125">
    <property type="entry name" value="DOPAMINE D2-LIKE RECEPTOR"/>
    <property type="match status" value="1"/>
</dbReference>
<dbReference type="Proteomes" id="UP000694941">
    <property type="component" value="Unplaced"/>
</dbReference>
<proteinExistence type="inferred from homology"/>
<name>A0ABM1S2W0_LIMPO</name>
<evidence type="ECO:0000256" key="11">
    <source>
        <dbReference type="RuleBase" id="RU000688"/>
    </source>
</evidence>
<evidence type="ECO:0000256" key="4">
    <source>
        <dbReference type="ARBA" id="ARBA00022692"/>
    </source>
</evidence>
<keyword evidence="9 11" id="KW-0675">Receptor</keyword>
<keyword evidence="3" id="KW-1003">Cell membrane</keyword>
<dbReference type="Pfam" id="PF00001">
    <property type="entry name" value="7tm_1"/>
    <property type="match status" value="2"/>
</dbReference>
<dbReference type="RefSeq" id="XP_022237965.1">
    <property type="nucleotide sequence ID" value="XM_022382257.1"/>
</dbReference>
<feature type="compositionally biased region" description="Polar residues" evidence="12">
    <location>
        <begin position="277"/>
        <end position="290"/>
    </location>
</feature>
<feature type="transmembrane region" description="Helical" evidence="13">
    <location>
        <begin position="651"/>
        <end position="673"/>
    </location>
</feature>
<keyword evidence="5 13" id="KW-1133">Transmembrane helix</keyword>
<feature type="domain" description="G-protein coupled receptors family 1 profile" evidence="14">
    <location>
        <begin position="72"/>
        <end position="670"/>
    </location>
</feature>
<feature type="region of interest" description="Disordered" evidence="12">
    <location>
        <begin position="579"/>
        <end position="598"/>
    </location>
</feature>
<evidence type="ECO:0000313" key="16">
    <source>
        <dbReference type="RefSeq" id="XP_022237965.1"/>
    </source>
</evidence>
<dbReference type="SMART" id="SM01381">
    <property type="entry name" value="7TM_GPCR_Srsx"/>
    <property type="match status" value="1"/>
</dbReference>
<protein>
    <submittedName>
        <fullName evidence="16">Probable muscarinic acetylcholine receptor gar-2</fullName>
    </submittedName>
</protein>
<evidence type="ECO:0000256" key="7">
    <source>
        <dbReference type="ARBA" id="ARBA00023136"/>
    </source>
</evidence>
<dbReference type="PRINTS" id="PR00237">
    <property type="entry name" value="GPCRRHODOPSN"/>
</dbReference>
<accession>A0ABM1S2W0</accession>
<keyword evidence="10 11" id="KW-0807">Transducer</keyword>
<comment type="subcellular location">
    <subcellularLocation>
        <location evidence="1">Cell membrane</location>
        <topology evidence="1">Multi-pass membrane protein</topology>
    </subcellularLocation>
</comment>
<evidence type="ECO:0000256" key="1">
    <source>
        <dbReference type="ARBA" id="ARBA00004651"/>
    </source>
</evidence>
<gene>
    <name evidence="16" type="primary">LOC111085092</name>
</gene>
<evidence type="ECO:0000256" key="2">
    <source>
        <dbReference type="ARBA" id="ARBA00010663"/>
    </source>
</evidence>